<feature type="region of interest" description="Disordered" evidence="1">
    <location>
        <begin position="236"/>
        <end position="330"/>
    </location>
</feature>
<feature type="region of interest" description="Disordered" evidence="1">
    <location>
        <begin position="669"/>
        <end position="743"/>
    </location>
</feature>
<comment type="caution">
    <text evidence="2">The sequence shown here is derived from an EMBL/GenBank/DDBJ whole genome shotgun (WGS) entry which is preliminary data.</text>
</comment>
<feature type="compositionally biased region" description="Basic and acidic residues" evidence="1">
    <location>
        <begin position="490"/>
        <end position="502"/>
    </location>
</feature>
<feature type="compositionally biased region" description="Basic and acidic residues" evidence="1">
    <location>
        <begin position="679"/>
        <end position="690"/>
    </location>
</feature>
<feature type="compositionally biased region" description="Basic and acidic residues" evidence="1">
    <location>
        <begin position="282"/>
        <end position="293"/>
    </location>
</feature>
<evidence type="ECO:0000313" key="2">
    <source>
        <dbReference type="EMBL" id="GIQ81871.1"/>
    </source>
</evidence>
<gene>
    <name evidence="2" type="ORF">KIPB_002906</name>
</gene>
<feature type="compositionally biased region" description="Polar residues" evidence="1">
    <location>
        <begin position="10"/>
        <end position="22"/>
    </location>
</feature>
<proteinExistence type="predicted"/>
<evidence type="ECO:0000313" key="3">
    <source>
        <dbReference type="Proteomes" id="UP000265618"/>
    </source>
</evidence>
<organism evidence="2 3">
    <name type="scientific">Kipferlia bialata</name>
    <dbReference type="NCBI Taxonomy" id="797122"/>
    <lineage>
        <taxon>Eukaryota</taxon>
        <taxon>Metamonada</taxon>
        <taxon>Carpediemonas-like organisms</taxon>
        <taxon>Kipferlia</taxon>
    </lineage>
</organism>
<dbReference type="EMBL" id="BDIP01000520">
    <property type="protein sequence ID" value="GIQ81871.1"/>
    <property type="molecule type" value="Genomic_DNA"/>
</dbReference>
<dbReference type="Proteomes" id="UP000265618">
    <property type="component" value="Unassembled WGS sequence"/>
</dbReference>
<accession>A0A9K3CRM9</accession>
<sequence>MYSRRPPSRDTVSGGTRSSGHSPTAKKAPMQALPGVHPRALEAARRGGDVAQVLDGLGLGTQEQGYGDFHSHSVTPPLSALHKSPSTSPSIPITPPSPPSQRNVRFAEPSVPTAGSSRPAETRRDQSRPVVTTRRYSRRPVSQQQRGRVGGGRRPVTAGSKGRGRERGVLHQPEFNLNTHVAVTARSRSGLRAAIQPSVSPVRNMKGKTPVTPPRVRLERELVGELAGAAIARQRIRQGGAERERERERESTARVRVQRERERQRQRLTRPASARPTIGNRGVERERERDIQQRRVTAGASQRDAARMAREVSTRLARAHSHQERQEAEADYARDVGELIGDMAHIRASPTRHTEREREEERERPRERERQRVVPEVVHVHGGRERGRERERHTHTESDRARETVTQPTERERERDTHSLAFVMPDPLSVSQRERERGLSVSVDRVSPPPIWEREREAEGERVSCAQYQRDRAHVERRRVTHRQVQTQAERGRERERVQPVPVEREAEREEVVCPCCRCTRDDTNAYSLGVPCIHTAHSTHSMHMPHPLGYPLVPVDADPRLYGYGYGYPPFPHHMGYPVYPQHMGAGGVRTVQPVVVPVVVQQPMEAGEAGGERERETGASAAVGSALDRDAAIRRLERLRQIDQKCREVHSHMTRVAVGARGLDSHAHVPLSLPQDPKNRGLERERRAPPKGAAPSLSDTPMDLDGERPGSIPQDVNKGLEGESLLGSMCGDPATETVGMQ</sequence>
<name>A0A9K3CRM9_9EUKA</name>
<feature type="compositionally biased region" description="Basic and acidic residues" evidence="1">
    <location>
        <begin position="304"/>
        <end position="313"/>
    </location>
</feature>
<feature type="region of interest" description="Disordered" evidence="1">
    <location>
        <begin position="1"/>
        <end position="39"/>
    </location>
</feature>
<feature type="compositionally biased region" description="Basic and acidic residues" evidence="1">
    <location>
        <begin position="321"/>
        <end position="330"/>
    </location>
</feature>
<feature type="region of interest" description="Disordered" evidence="1">
    <location>
        <begin position="342"/>
        <end position="418"/>
    </location>
</feature>
<dbReference type="AlphaFoldDB" id="A0A9K3CRM9"/>
<feature type="region of interest" description="Disordered" evidence="1">
    <location>
        <begin position="474"/>
        <end position="502"/>
    </location>
</feature>
<feature type="region of interest" description="Disordered" evidence="1">
    <location>
        <begin position="60"/>
        <end position="168"/>
    </location>
</feature>
<feature type="compositionally biased region" description="Basic and acidic residues" evidence="1">
    <location>
        <begin position="240"/>
        <end position="265"/>
    </location>
</feature>
<reference evidence="2 3" key="1">
    <citation type="journal article" date="2018" name="PLoS ONE">
        <title>The draft genome of Kipferlia bialata reveals reductive genome evolution in fornicate parasites.</title>
        <authorList>
            <person name="Tanifuji G."/>
            <person name="Takabayashi S."/>
            <person name="Kume K."/>
            <person name="Takagi M."/>
            <person name="Nakayama T."/>
            <person name="Kamikawa R."/>
            <person name="Inagaki Y."/>
            <person name="Hashimoto T."/>
        </authorList>
    </citation>
    <scope>NUCLEOTIDE SEQUENCE [LARGE SCALE GENOMIC DNA]</scope>
    <source>
        <strain evidence="2">NY0173</strain>
    </source>
</reference>
<feature type="compositionally biased region" description="Basic and acidic residues" evidence="1">
    <location>
        <begin position="352"/>
        <end position="418"/>
    </location>
</feature>
<evidence type="ECO:0000256" key="1">
    <source>
        <dbReference type="SAM" id="MobiDB-lite"/>
    </source>
</evidence>
<keyword evidence="3" id="KW-1185">Reference proteome</keyword>
<protein>
    <submittedName>
        <fullName evidence="2">Uncharacterized protein</fullName>
    </submittedName>
</protein>